<keyword evidence="2" id="KW-0808">Transferase</keyword>
<dbReference type="InterPro" id="IPR003673">
    <property type="entry name" value="CoA-Trfase_fam_III"/>
</dbReference>
<evidence type="ECO:0000256" key="1">
    <source>
        <dbReference type="SAM" id="MobiDB-lite"/>
    </source>
</evidence>
<organism evidence="2 3">
    <name type="scientific">Streptomyces boluensis</name>
    <dbReference type="NCBI Taxonomy" id="1775135"/>
    <lineage>
        <taxon>Bacteria</taxon>
        <taxon>Bacillati</taxon>
        <taxon>Actinomycetota</taxon>
        <taxon>Actinomycetes</taxon>
        <taxon>Kitasatosporales</taxon>
        <taxon>Streptomycetaceae</taxon>
        <taxon>Streptomyces</taxon>
    </lineage>
</organism>
<dbReference type="InterPro" id="IPR050509">
    <property type="entry name" value="CoA-transferase_III"/>
</dbReference>
<dbReference type="SUPFAM" id="SSF89796">
    <property type="entry name" value="CoA-transferase family III (CaiB/BaiF)"/>
    <property type="match status" value="2"/>
</dbReference>
<accession>A0A964ULQ1</accession>
<dbReference type="RefSeq" id="WP_161692918.1">
    <property type="nucleotide sequence ID" value="NZ_JAAAHS010000003.1"/>
</dbReference>
<protein>
    <submittedName>
        <fullName evidence="2">CoA transferase</fullName>
    </submittedName>
</protein>
<reference evidence="2" key="1">
    <citation type="submission" date="2020-01" db="EMBL/GenBank/DDBJ databases">
        <title>Whole-genome analyses of novel actinobacteria.</title>
        <authorList>
            <person name="Sahin N."/>
        </authorList>
    </citation>
    <scope>NUCLEOTIDE SEQUENCE</scope>
    <source>
        <strain evidence="2">YC537</strain>
    </source>
</reference>
<sequence length="773" mass="81019">MPHVLQGLQAVDLTERTAGPLVGMFLADFGAEVVKVERPGGDPARSDPGFAVWNRGKRSVVVDPADPKRRDWLRRLVEGADICLVKDEAALAGFGLDAAALRRANPRLVLVSVPPYAASGAPWPGGEESHGLLGAASGMACRQASLDGDPVEWVMPQYLYVQGVWATACTVAALLERESSGRGQQVTVTGLNAVATAAVSMYTVTADSADPNTAVGLGGRHPTYTRHLAGDGKWLGCGGLGVKFETKVLQALGLSGMLDEPRMGGSVAGLVDPANIDWATARIKEAFLTHDRDHWLRVLTELGIPCGPLLDSQEWLDHPQPQAIGLRTEVQDPERGTVTMPGVPLTLTRTPGRVTGAAPELGAHDAEADSLPRPKPEDASGAPARLAAGPLAGYRIADLGTFVAAPFAGHLLAELGADVVKVEPVDGDPFRATGYTYNRGMRSLALDLQSPDGQETFHRLAATCDAVLHALRPGVSHKLRLDHTSLTAAAPSLVTASLSGYGEGGPLGELPGVDMVIQAMAGMMSRQGGDGEPVSNTLAIIDTTSAAMGALTVILGLYHRARTGEGQRAWYSLVGTATYLQSDAVVRYPGRPAPETGSTDHRGHHPLDGLCRTADGWIRIAAEDPVSVTGQQLAEAGIPLDQGAFAADPTGAVRQALAGLHSEQAVDALAAAGIPAVRARKITEVLRDEDLLREEFVHVRPCEDGPAIIAPGRYATFSRTQRTGPLQVPGAGEHSSALLASAGLAAERVTELLEAGVVREGGPMPQRLAPLYR</sequence>
<dbReference type="AlphaFoldDB" id="A0A964ULQ1"/>
<dbReference type="Proteomes" id="UP000598297">
    <property type="component" value="Unassembled WGS sequence"/>
</dbReference>
<gene>
    <name evidence="2" type="ORF">GUY60_01045</name>
</gene>
<dbReference type="Pfam" id="PF02515">
    <property type="entry name" value="CoA_transf_3"/>
    <property type="match status" value="2"/>
</dbReference>
<evidence type="ECO:0000313" key="3">
    <source>
        <dbReference type="Proteomes" id="UP000598297"/>
    </source>
</evidence>
<dbReference type="InterPro" id="IPR023606">
    <property type="entry name" value="CoA-Trfase_III_dom_1_sf"/>
</dbReference>
<dbReference type="EMBL" id="JAAAHS010000003">
    <property type="protein sequence ID" value="NBE50038.1"/>
    <property type="molecule type" value="Genomic_DNA"/>
</dbReference>
<evidence type="ECO:0000313" key="2">
    <source>
        <dbReference type="EMBL" id="NBE50038.1"/>
    </source>
</evidence>
<keyword evidence="3" id="KW-1185">Reference proteome</keyword>
<feature type="compositionally biased region" description="Basic and acidic residues" evidence="1">
    <location>
        <begin position="362"/>
        <end position="378"/>
    </location>
</feature>
<dbReference type="GO" id="GO:0016740">
    <property type="term" value="F:transferase activity"/>
    <property type="evidence" value="ECO:0007669"/>
    <property type="project" value="UniProtKB-KW"/>
</dbReference>
<comment type="caution">
    <text evidence="2">The sequence shown here is derived from an EMBL/GenBank/DDBJ whole genome shotgun (WGS) entry which is preliminary data.</text>
</comment>
<dbReference type="Gene3D" id="3.40.50.10540">
    <property type="entry name" value="Crotonobetainyl-coa:carnitine coa-transferase, domain 1"/>
    <property type="match status" value="3"/>
</dbReference>
<dbReference type="PANTHER" id="PTHR48228:SF7">
    <property type="entry name" value="FATTY ACYL-COA TRANSFERASE RV3272-RELATED"/>
    <property type="match status" value="1"/>
</dbReference>
<feature type="region of interest" description="Disordered" evidence="1">
    <location>
        <begin position="334"/>
        <end position="384"/>
    </location>
</feature>
<dbReference type="PANTHER" id="PTHR48228">
    <property type="entry name" value="SUCCINYL-COA--D-CITRAMALATE COA-TRANSFERASE"/>
    <property type="match status" value="1"/>
</dbReference>
<dbReference type="OrthoDB" id="9797653at2"/>
<name>A0A964ULQ1_9ACTN</name>
<proteinExistence type="predicted"/>